<keyword evidence="2" id="KW-0732">Signal</keyword>
<sequence>MSRWHRILLSLLLALALPVQGHAARTMLWCGGMAPPTTQAHRHDAQPSAPAVADEHAAHHHGEAADAKPAGGKCSVCAACCTGAALVQAPLLMPVVRVAPDYAPLTPRLHARVAIDGLERPPRSELA</sequence>
<evidence type="ECO:0000313" key="4">
    <source>
        <dbReference type="Proteomes" id="UP000293671"/>
    </source>
</evidence>
<gene>
    <name evidence="3" type="ORF">EV670_1097</name>
</gene>
<comment type="caution">
    <text evidence="3">The sequence shown here is derived from an EMBL/GenBank/DDBJ whole genome shotgun (WGS) entry which is preliminary data.</text>
</comment>
<evidence type="ECO:0008006" key="5">
    <source>
        <dbReference type="Google" id="ProtNLM"/>
    </source>
</evidence>
<feature type="region of interest" description="Disordered" evidence="1">
    <location>
        <begin position="37"/>
        <end position="66"/>
    </location>
</feature>
<dbReference type="EMBL" id="SHKP01000004">
    <property type="protein sequence ID" value="RZU03064.1"/>
    <property type="molecule type" value="Genomic_DNA"/>
</dbReference>
<reference evidence="3 4" key="1">
    <citation type="submission" date="2019-02" db="EMBL/GenBank/DDBJ databases">
        <title>Genomic Encyclopedia of Type Strains, Phase IV (KMG-IV): sequencing the most valuable type-strain genomes for metagenomic binning, comparative biology and taxonomic classification.</title>
        <authorList>
            <person name="Goeker M."/>
        </authorList>
    </citation>
    <scope>NUCLEOTIDE SEQUENCE [LARGE SCALE GENOMIC DNA]</scope>
    <source>
        <strain evidence="3 4">DSM 19570</strain>
    </source>
</reference>
<dbReference type="RefSeq" id="WP_130430772.1">
    <property type="nucleotide sequence ID" value="NZ_SHKP01000004.1"/>
</dbReference>
<evidence type="ECO:0000256" key="1">
    <source>
        <dbReference type="SAM" id="MobiDB-lite"/>
    </source>
</evidence>
<feature type="compositionally biased region" description="Basic and acidic residues" evidence="1">
    <location>
        <begin position="53"/>
        <end position="66"/>
    </location>
</feature>
<dbReference type="OrthoDB" id="8757581at2"/>
<dbReference type="AlphaFoldDB" id="A0A4Q7W1C1"/>
<organism evidence="3 4">
    <name type="scientific">Rivibacter subsaxonicus</name>
    <dbReference type="NCBI Taxonomy" id="457575"/>
    <lineage>
        <taxon>Bacteria</taxon>
        <taxon>Pseudomonadati</taxon>
        <taxon>Pseudomonadota</taxon>
        <taxon>Betaproteobacteria</taxon>
        <taxon>Burkholderiales</taxon>
        <taxon>Rivibacter</taxon>
    </lineage>
</organism>
<evidence type="ECO:0000313" key="3">
    <source>
        <dbReference type="EMBL" id="RZU03064.1"/>
    </source>
</evidence>
<dbReference type="Proteomes" id="UP000293671">
    <property type="component" value="Unassembled WGS sequence"/>
</dbReference>
<feature type="signal peptide" evidence="2">
    <location>
        <begin position="1"/>
        <end position="23"/>
    </location>
</feature>
<feature type="chain" id="PRO_5020449540" description="DUF2946 family protein" evidence="2">
    <location>
        <begin position="24"/>
        <end position="127"/>
    </location>
</feature>
<proteinExistence type="predicted"/>
<evidence type="ECO:0000256" key="2">
    <source>
        <dbReference type="SAM" id="SignalP"/>
    </source>
</evidence>
<accession>A0A4Q7W1C1</accession>
<name>A0A4Q7W1C1_9BURK</name>
<keyword evidence="4" id="KW-1185">Reference proteome</keyword>
<protein>
    <recommendedName>
        <fullName evidence="5">DUF2946 family protein</fullName>
    </recommendedName>
</protein>